<feature type="domain" description="MmeI-like target recognition" evidence="7">
    <location>
        <begin position="657"/>
        <end position="858"/>
    </location>
</feature>
<dbReference type="AlphaFoldDB" id="A0A7Z0CR40"/>
<feature type="domain" description="MmeI-like helicase spacer" evidence="6">
    <location>
        <begin position="217"/>
        <end position="293"/>
    </location>
</feature>
<evidence type="ECO:0000256" key="2">
    <source>
        <dbReference type="ARBA" id="ARBA00022603"/>
    </source>
</evidence>
<dbReference type="Pfam" id="PF20464">
    <property type="entry name" value="MmeI_N"/>
    <property type="match status" value="1"/>
</dbReference>
<dbReference type="InterPro" id="IPR002052">
    <property type="entry name" value="DNA_methylase_N6_adenine_CS"/>
</dbReference>
<dbReference type="RefSeq" id="WP_179651676.1">
    <property type="nucleotide sequence ID" value="NZ_JACBZM010000001.1"/>
</dbReference>
<dbReference type="Pfam" id="PF20466">
    <property type="entry name" value="MmeI_TRD"/>
    <property type="match status" value="1"/>
</dbReference>
<evidence type="ECO:0000313" key="11">
    <source>
        <dbReference type="Proteomes" id="UP000562045"/>
    </source>
</evidence>
<dbReference type="PROSITE" id="PS00092">
    <property type="entry name" value="N6_MTASE"/>
    <property type="match status" value="1"/>
</dbReference>
<dbReference type="PANTHER" id="PTHR33841">
    <property type="entry name" value="DNA METHYLTRANSFERASE YEEA-RELATED"/>
    <property type="match status" value="1"/>
</dbReference>
<dbReference type="Proteomes" id="UP000562045">
    <property type="component" value="Unassembled WGS sequence"/>
</dbReference>
<dbReference type="Pfam" id="PF20467">
    <property type="entry name" value="MmeI_C"/>
    <property type="match status" value="1"/>
</dbReference>
<feature type="domain" description="MmeI-like DNA-methyltransferase" evidence="9">
    <location>
        <begin position="373"/>
        <end position="632"/>
    </location>
</feature>
<evidence type="ECO:0000256" key="1">
    <source>
        <dbReference type="ARBA" id="ARBA00011900"/>
    </source>
</evidence>
<evidence type="ECO:0000256" key="3">
    <source>
        <dbReference type="ARBA" id="ARBA00022679"/>
    </source>
</evidence>
<dbReference type="InterPro" id="IPR046820">
    <property type="entry name" value="MmeI_TRD"/>
</dbReference>
<dbReference type="EMBL" id="JACBZM010000001">
    <property type="protein sequence ID" value="NYI47640.1"/>
    <property type="molecule type" value="Genomic_DNA"/>
</dbReference>
<dbReference type="InterPro" id="IPR046818">
    <property type="entry name" value="MmeI_C"/>
</dbReference>
<protein>
    <recommendedName>
        <fullName evidence="1">site-specific DNA-methyltransferase (adenine-specific)</fullName>
        <ecNumber evidence="1">2.1.1.72</ecNumber>
    </recommendedName>
</protein>
<evidence type="ECO:0000259" key="9">
    <source>
        <dbReference type="Pfam" id="PF20473"/>
    </source>
</evidence>
<evidence type="ECO:0000313" key="10">
    <source>
        <dbReference type="EMBL" id="NYI47640.1"/>
    </source>
</evidence>
<proteinExistence type="predicted"/>
<evidence type="ECO:0000256" key="4">
    <source>
        <dbReference type="ARBA" id="ARBA00047942"/>
    </source>
</evidence>
<evidence type="ECO:0000259" key="7">
    <source>
        <dbReference type="Pfam" id="PF20466"/>
    </source>
</evidence>
<evidence type="ECO:0000259" key="5">
    <source>
        <dbReference type="Pfam" id="PF20464"/>
    </source>
</evidence>
<dbReference type="EC" id="2.1.1.72" evidence="1"/>
<dbReference type="GO" id="GO:0003676">
    <property type="term" value="F:nucleic acid binding"/>
    <property type="evidence" value="ECO:0007669"/>
    <property type="project" value="InterPro"/>
</dbReference>
<keyword evidence="3" id="KW-0808">Transferase</keyword>
<dbReference type="InterPro" id="IPR046817">
    <property type="entry name" value="MmeI_N"/>
</dbReference>
<evidence type="ECO:0000259" key="8">
    <source>
        <dbReference type="Pfam" id="PF20467"/>
    </source>
</evidence>
<sequence>MIDEGKVLSLNEMRNRVARFVVDYKDATSEKSDAQNFWRDLMACYGVDSVRRKGVIFEAQAKRADTGNYGYIDVLKPGLFLIEHKSAGKLVTPKGASISNAEEQANAYIAGGSISGALPRYVLTSDFQSIQVTDLSRRKDDPTRTLTIRTNELPDYVESFLFLTAEDDIEAIIREDQADASVKAARLMGDLFTALTKDADTEDEDDPTNEDEETYDASILLTRLLFLMFGDDAGLWPRATFHRFLLDRTQSDGSDMAGQLTMLFEVLDTPENKRDRRIDESFARFPYVNGALFRRDVIKKMPWFDTDMRDALVRACEFDWSRISPAVFGSLFQTVHSREARHAGGEHYTSEENILKTLRPLFLDDLRKRLDAANTKPQLEALHDEFKRFRYVDPACGCGNFLIVAYREMRNLELDLLIKLRTKQGDTQMILDPSDLLNVTLDQFTGMEIKWWPAKIAETAMFLVDHQSNRQMEKTLGVTPNRLPIDIAANIHHANALTHDWAELLPDGPTVWVFGNPPFLGRKETSDEQKAELQAAWQKPTAHLDYVTAWHRKALDYFTNVDGEFAFVSSNSVTQGEQVPDLFPDIRDAGWRIKFGHRTFYWTNESASKERAHVHCVIVGFTRDQGAKQRLFDYSDRRTQTEVKVTEGINGYLADAPAVYPASRSKPLSPELAPVSFGSMPRDDGFLLIEPDEYAGVIADPVAAKYVRRFIGARQLINNEPRWCLWMVDLDPADVRRSPVLKQRLEGVRAMRSNSKAATTREWAKLPHLFVQQAQPLVPYICIPRHFSEGRPYATVARFEPDVIAGDSCFTTVDPDGFVFAVLSSSMFIVWQKTVGGRLKSDPRFSKEIVWNTLPLPAVSADVRAAVIDAGAGVNAARGLRPERSLAEHYQPLAMSKELVAAHNILDKAVDKAFGAGRARMDELARQTVLFDRYAEMIAASS</sequence>
<dbReference type="GO" id="GO:0032259">
    <property type="term" value="P:methylation"/>
    <property type="evidence" value="ECO:0007669"/>
    <property type="project" value="UniProtKB-KW"/>
</dbReference>
<dbReference type="InterPro" id="IPR046816">
    <property type="entry name" value="MmeI_Mtase"/>
</dbReference>
<accession>A0A7Z0CR40</accession>
<comment type="catalytic activity">
    <reaction evidence="4">
        <text>a 2'-deoxyadenosine in DNA + S-adenosyl-L-methionine = an N(6)-methyl-2'-deoxyadenosine in DNA + S-adenosyl-L-homocysteine + H(+)</text>
        <dbReference type="Rhea" id="RHEA:15197"/>
        <dbReference type="Rhea" id="RHEA-COMP:12418"/>
        <dbReference type="Rhea" id="RHEA-COMP:12419"/>
        <dbReference type="ChEBI" id="CHEBI:15378"/>
        <dbReference type="ChEBI" id="CHEBI:57856"/>
        <dbReference type="ChEBI" id="CHEBI:59789"/>
        <dbReference type="ChEBI" id="CHEBI:90615"/>
        <dbReference type="ChEBI" id="CHEBI:90616"/>
        <dbReference type="EC" id="2.1.1.72"/>
    </reaction>
</comment>
<dbReference type="InterPro" id="IPR050953">
    <property type="entry name" value="N4_N6_ade-DNA_methylase"/>
</dbReference>
<dbReference type="Pfam" id="PF20465">
    <property type="entry name" value="MmeI_hel"/>
    <property type="match status" value="1"/>
</dbReference>
<dbReference type="PANTHER" id="PTHR33841:SF1">
    <property type="entry name" value="DNA METHYLTRANSFERASE A"/>
    <property type="match status" value="1"/>
</dbReference>
<organism evidence="10 11">
    <name type="scientific">Nocardioides aromaticivorans</name>
    <dbReference type="NCBI Taxonomy" id="200618"/>
    <lineage>
        <taxon>Bacteria</taxon>
        <taxon>Bacillati</taxon>
        <taxon>Actinomycetota</taxon>
        <taxon>Actinomycetes</taxon>
        <taxon>Propionibacteriales</taxon>
        <taxon>Nocardioidaceae</taxon>
        <taxon>Nocardioides</taxon>
    </lineage>
</organism>
<dbReference type="InterPro" id="IPR029063">
    <property type="entry name" value="SAM-dependent_MTases_sf"/>
</dbReference>
<keyword evidence="2" id="KW-0489">Methyltransferase</keyword>
<dbReference type="Gene3D" id="3.40.50.150">
    <property type="entry name" value="Vaccinia Virus protein VP39"/>
    <property type="match status" value="1"/>
</dbReference>
<dbReference type="GO" id="GO:0009007">
    <property type="term" value="F:site-specific DNA-methyltransferase (adenine-specific) activity"/>
    <property type="evidence" value="ECO:0007669"/>
    <property type="project" value="UniProtKB-EC"/>
</dbReference>
<dbReference type="SUPFAM" id="SSF53335">
    <property type="entry name" value="S-adenosyl-L-methionine-dependent methyltransferases"/>
    <property type="match status" value="1"/>
</dbReference>
<name>A0A7Z0CR40_9ACTN</name>
<dbReference type="InterPro" id="IPR046819">
    <property type="entry name" value="MmeI_hel"/>
</dbReference>
<evidence type="ECO:0000259" key="6">
    <source>
        <dbReference type="Pfam" id="PF20465"/>
    </source>
</evidence>
<feature type="domain" description="MmeI-like N-terminal" evidence="5">
    <location>
        <begin position="18"/>
        <end position="197"/>
    </location>
</feature>
<dbReference type="Pfam" id="PF20473">
    <property type="entry name" value="MmeI_Mtase"/>
    <property type="match status" value="1"/>
</dbReference>
<gene>
    <name evidence="10" type="ORF">BJ993_004720</name>
</gene>
<reference evidence="10 11" key="1">
    <citation type="submission" date="2020-07" db="EMBL/GenBank/DDBJ databases">
        <title>Sequencing the genomes of 1000 actinobacteria strains.</title>
        <authorList>
            <person name="Klenk H.-P."/>
        </authorList>
    </citation>
    <scope>NUCLEOTIDE SEQUENCE [LARGE SCALE GENOMIC DNA]</scope>
    <source>
        <strain evidence="10 11">DSM 15131</strain>
    </source>
</reference>
<comment type="caution">
    <text evidence="10">The sequence shown here is derived from an EMBL/GenBank/DDBJ whole genome shotgun (WGS) entry which is preliminary data.</text>
</comment>
<feature type="domain" description="MmeI-like C-terminal" evidence="8">
    <location>
        <begin position="866"/>
        <end position="938"/>
    </location>
</feature>